<feature type="compositionally biased region" description="Polar residues" evidence="1">
    <location>
        <begin position="24"/>
        <end position="37"/>
    </location>
</feature>
<evidence type="ECO:0000256" key="1">
    <source>
        <dbReference type="SAM" id="MobiDB-lite"/>
    </source>
</evidence>
<organism evidence="2 3">
    <name type="scientific">Trichonephila clavata</name>
    <name type="common">Joro spider</name>
    <name type="synonym">Nephila clavata</name>
    <dbReference type="NCBI Taxonomy" id="2740835"/>
    <lineage>
        <taxon>Eukaryota</taxon>
        <taxon>Metazoa</taxon>
        <taxon>Ecdysozoa</taxon>
        <taxon>Arthropoda</taxon>
        <taxon>Chelicerata</taxon>
        <taxon>Arachnida</taxon>
        <taxon>Araneae</taxon>
        <taxon>Araneomorphae</taxon>
        <taxon>Entelegynae</taxon>
        <taxon>Araneoidea</taxon>
        <taxon>Nephilidae</taxon>
        <taxon>Trichonephila</taxon>
    </lineage>
</organism>
<dbReference type="AlphaFoldDB" id="A0A8X6KAM3"/>
<sequence length="87" mass="9858">MFSELERESHGVTLRLTHGGVSTEVKSSVVADSSENTSRSKRRNCDLQPSGLLCSTYPSIADFLNNEWKHYIKRFRVSIFLKPQGVK</sequence>
<name>A0A8X6KAM3_TRICU</name>
<feature type="region of interest" description="Disordered" evidence="1">
    <location>
        <begin position="16"/>
        <end position="44"/>
    </location>
</feature>
<accession>A0A8X6KAM3</accession>
<gene>
    <name evidence="2" type="ORF">TNCT_346701</name>
</gene>
<dbReference type="Proteomes" id="UP000887116">
    <property type="component" value="Unassembled WGS sequence"/>
</dbReference>
<reference evidence="2" key="1">
    <citation type="submission" date="2020-07" db="EMBL/GenBank/DDBJ databases">
        <title>Multicomponent nature underlies the extraordinary mechanical properties of spider dragline silk.</title>
        <authorList>
            <person name="Kono N."/>
            <person name="Nakamura H."/>
            <person name="Mori M."/>
            <person name="Yoshida Y."/>
            <person name="Ohtoshi R."/>
            <person name="Malay A.D."/>
            <person name="Moran D.A.P."/>
            <person name="Tomita M."/>
            <person name="Numata K."/>
            <person name="Arakawa K."/>
        </authorList>
    </citation>
    <scope>NUCLEOTIDE SEQUENCE</scope>
</reference>
<comment type="caution">
    <text evidence="2">The sequence shown here is derived from an EMBL/GenBank/DDBJ whole genome shotgun (WGS) entry which is preliminary data.</text>
</comment>
<proteinExistence type="predicted"/>
<dbReference type="EMBL" id="BMAO01010935">
    <property type="protein sequence ID" value="GFQ70355.1"/>
    <property type="molecule type" value="Genomic_DNA"/>
</dbReference>
<protein>
    <submittedName>
        <fullName evidence="2">Uncharacterized protein</fullName>
    </submittedName>
</protein>
<keyword evidence="3" id="KW-1185">Reference proteome</keyword>
<evidence type="ECO:0000313" key="2">
    <source>
        <dbReference type="EMBL" id="GFQ70355.1"/>
    </source>
</evidence>
<evidence type="ECO:0000313" key="3">
    <source>
        <dbReference type="Proteomes" id="UP000887116"/>
    </source>
</evidence>